<evidence type="ECO:0000256" key="7">
    <source>
        <dbReference type="ARBA" id="ARBA00022692"/>
    </source>
</evidence>
<feature type="transmembrane region" description="Helical" evidence="23">
    <location>
        <begin position="206"/>
        <end position="223"/>
    </location>
</feature>
<comment type="function">
    <text evidence="21">Peptidoglycan polymerase that is essential for cell division.</text>
</comment>
<comment type="subcellular location">
    <subcellularLocation>
        <location evidence="1">Cell membrane</location>
        <topology evidence="1">Multi-pass membrane protein</topology>
    </subcellularLocation>
</comment>
<evidence type="ECO:0000256" key="17">
    <source>
        <dbReference type="ARBA" id="ARBA00041185"/>
    </source>
</evidence>
<name>A0ABU4BP64_RHOGO</name>
<comment type="similarity">
    <text evidence="16">Belongs to the SEDS family. FtsW subfamily.</text>
</comment>
<feature type="transmembrane region" description="Helical" evidence="23">
    <location>
        <begin position="157"/>
        <end position="176"/>
    </location>
</feature>
<evidence type="ECO:0000256" key="19">
    <source>
        <dbReference type="ARBA" id="ARBA00044770"/>
    </source>
</evidence>
<evidence type="ECO:0000256" key="22">
    <source>
        <dbReference type="SAM" id="MobiDB-lite"/>
    </source>
</evidence>
<feature type="transmembrane region" description="Helical" evidence="23">
    <location>
        <begin position="304"/>
        <end position="331"/>
    </location>
</feature>
<gene>
    <name evidence="24" type="primary">ftsW</name>
    <name evidence="24" type="ORF">R3Q16_04515</name>
</gene>
<evidence type="ECO:0000256" key="10">
    <source>
        <dbReference type="ARBA" id="ARBA00022989"/>
    </source>
</evidence>
<evidence type="ECO:0000256" key="23">
    <source>
        <dbReference type="SAM" id="Phobius"/>
    </source>
</evidence>
<keyword evidence="10 23" id="KW-1133">Transmembrane helix</keyword>
<dbReference type="InterPro" id="IPR001182">
    <property type="entry name" value="FtsW/RodA"/>
</dbReference>
<protein>
    <recommendedName>
        <fullName evidence="17">Probable peptidoglycan glycosyltransferase FtsW</fullName>
        <ecNumber evidence="19">2.4.99.28</ecNumber>
    </recommendedName>
    <alternativeName>
        <fullName evidence="18">Cell division protein FtsW</fullName>
    </alternativeName>
    <alternativeName>
        <fullName evidence="15">Cell wall polymerase</fullName>
    </alternativeName>
    <alternativeName>
        <fullName evidence="14">Peptidoglycan polymerase</fullName>
    </alternativeName>
</protein>
<evidence type="ECO:0000256" key="8">
    <source>
        <dbReference type="ARBA" id="ARBA00022960"/>
    </source>
</evidence>
<feature type="transmembrane region" description="Helical" evidence="23">
    <location>
        <begin position="49"/>
        <end position="66"/>
    </location>
</feature>
<keyword evidence="3" id="KW-1003">Cell membrane</keyword>
<evidence type="ECO:0000256" key="2">
    <source>
        <dbReference type="ARBA" id="ARBA00004752"/>
    </source>
</evidence>
<feature type="transmembrane region" description="Helical" evidence="23">
    <location>
        <begin position="379"/>
        <end position="402"/>
    </location>
</feature>
<dbReference type="PANTHER" id="PTHR30474:SF2">
    <property type="entry name" value="PEPTIDOGLYCAN GLYCOSYLTRANSFERASE FTSW-RELATED"/>
    <property type="match status" value="1"/>
</dbReference>
<evidence type="ECO:0000256" key="18">
    <source>
        <dbReference type="ARBA" id="ARBA00041418"/>
    </source>
</evidence>
<dbReference type="NCBIfam" id="TIGR02614">
    <property type="entry name" value="ftsW"/>
    <property type="match status" value="1"/>
</dbReference>
<feature type="transmembrane region" description="Helical" evidence="23">
    <location>
        <begin position="86"/>
        <end position="104"/>
    </location>
</feature>
<evidence type="ECO:0000256" key="9">
    <source>
        <dbReference type="ARBA" id="ARBA00022984"/>
    </source>
</evidence>
<evidence type="ECO:0000256" key="12">
    <source>
        <dbReference type="ARBA" id="ARBA00023306"/>
    </source>
</evidence>
<feature type="transmembrane region" description="Helical" evidence="23">
    <location>
        <begin position="228"/>
        <end position="248"/>
    </location>
</feature>
<evidence type="ECO:0000256" key="15">
    <source>
        <dbReference type="ARBA" id="ARBA00033270"/>
    </source>
</evidence>
<keyword evidence="5" id="KW-0328">Glycosyltransferase</keyword>
<evidence type="ECO:0000256" key="6">
    <source>
        <dbReference type="ARBA" id="ARBA00022679"/>
    </source>
</evidence>
<feature type="region of interest" description="Disordered" evidence="22">
    <location>
        <begin position="429"/>
        <end position="503"/>
    </location>
</feature>
<keyword evidence="9" id="KW-0573">Peptidoglycan synthesis</keyword>
<feature type="transmembrane region" description="Helical" evidence="23">
    <location>
        <begin position="116"/>
        <end position="135"/>
    </location>
</feature>
<evidence type="ECO:0000256" key="1">
    <source>
        <dbReference type="ARBA" id="ARBA00004651"/>
    </source>
</evidence>
<keyword evidence="6" id="KW-0808">Transferase</keyword>
<comment type="pathway">
    <text evidence="2">Cell wall biogenesis; peptidoglycan biosynthesis.</text>
</comment>
<keyword evidence="11 23" id="KW-0472">Membrane</keyword>
<keyword evidence="4" id="KW-0132">Cell division</keyword>
<dbReference type="PANTHER" id="PTHR30474">
    <property type="entry name" value="CELL CYCLE PROTEIN"/>
    <property type="match status" value="1"/>
</dbReference>
<evidence type="ECO:0000313" key="25">
    <source>
        <dbReference type="Proteomes" id="UP001185927"/>
    </source>
</evidence>
<sequence length="503" mass="55092">MTDRSDGKGKRRGSSESANSRSSSDKAGRESMKFRARATTWTSRPLSDFHMIVGLVVLIVAFGLLMVLSSSSVESYVLSGTSYARFWPQCMFAAIGLVLFVAVVRVPTELMRKYSPWLLIFCLILLVLVLIPGIGSEQMGARSWFVVAGISFQPSELAKLALAIWSAATVASFLNARIDVNRALPVIGGTTLLVLILVVLEKDLGTTITIGIIFMSVLWFGLFRLRTFVMLTVGSGVAFLVLALTAGYRSDRIKAYLNPDLDPQGLNFQSTQAKYALANGGIFGRGLGQSDAKWSYLPQAHNDFIFAVIGEELGLIGALIVVALFAAVLVVGLRIAKRSTDPFLKVMTATATTLIVMQAFINIAYVVGLIPVTGLQLPLISAGGTSMITTLLMFGLIAHAAFREPEAVASLESASRGWVPFVFGKPRFGEAKKPKKAPQGRVRERPQQQRRGEQARRSPQQERRRPAQPEPRRSSQPDRRRSVRRDGDDDRQYRGGTRPRRAS</sequence>
<dbReference type="Pfam" id="PF01098">
    <property type="entry name" value="FTSW_RODA_SPOVE"/>
    <property type="match status" value="1"/>
</dbReference>
<evidence type="ECO:0000313" key="24">
    <source>
        <dbReference type="EMBL" id="MDV6265853.1"/>
    </source>
</evidence>
<keyword evidence="13" id="KW-0961">Cell wall biogenesis/degradation</keyword>
<evidence type="ECO:0000256" key="14">
    <source>
        <dbReference type="ARBA" id="ARBA00032370"/>
    </source>
</evidence>
<evidence type="ECO:0000256" key="13">
    <source>
        <dbReference type="ARBA" id="ARBA00023316"/>
    </source>
</evidence>
<dbReference type="InterPro" id="IPR018365">
    <property type="entry name" value="Cell_cycle_FtsW-rel_CS"/>
</dbReference>
<keyword evidence="25" id="KW-1185">Reference proteome</keyword>
<feature type="transmembrane region" description="Helical" evidence="23">
    <location>
        <begin position="343"/>
        <end position="367"/>
    </location>
</feature>
<proteinExistence type="inferred from homology"/>
<feature type="transmembrane region" description="Helical" evidence="23">
    <location>
        <begin position="183"/>
        <end position="200"/>
    </location>
</feature>
<evidence type="ECO:0000256" key="20">
    <source>
        <dbReference type="ARBA" id="ARBA00049902"/>
    </source>
</evidence>
<keyword evidence="12" id="KW-0131">Cell cycle</keyword>
<comment type="catalytic activity">
    <reaction evidence="20">
        <text>[GlcNAc-(1-&gt;4)-Mur2Ac(oyl-L-Ala-gamma-D-Glu-L-Lys-D-Ala-D-Ala)](n)-di-trans,octa-cis-undecaprenyl diphosphate + beta-D-GlcNAc-(1-&gt;4)-Mur2Ac(oyl-L-Ala-gamma-D-Glu-L-Lys-D-Ala-D-Ala)-di-trans,octa-cis-undecaprenyl diphosphate = [GlcNAc-(1-&gt;4)-Mur2Ac(oyl-L-Ala-gamma-D-Glu-L-Lys-D-Ala-D-Ala)](n+1)-di-trans,octa-cis-undecaprenyl diphosphate + di-trans,octa-cis-undecaprenyl diphosphate + H(+)</text>
        <dbReference type="Rhea" id="RHEA:23708"/>
        <dbReference type="Rhea" id="RHEA-COMP:9602"/>
        <dbReference type="Rhea" id="RHEA-COMP:9603"/>
        <dbReference type="ChEBI" id="CHEBI:15378"/>
        <dbReference type="ChEBI" id="CHEBI:58405"/>
        <dbReference type="ChEBI" id="CHEBI:60033"/>
        <dbReference type="ChEBI" id="CHEBI:78435"/>
        <dbReference type="EC" id="2.4.99.28"/>
    </reaction>
</comment>
<comment type="caution">
    <text evidence="24">The sequence shown here is derived from an EMBL/GenBank/DDBJ whole genome shotgun (WGS) entry which is preliminary data.</text>
</comment>
<reference evidence="24 25" key="1">
    <citation type="submission" date="2023-10" db="EMBL/GenBank/DDBJ databases">
        <title>Development of a sustainable strategy for remediation of hydrocarbon-contaminated territories based on the waste exchange concept.</title>
        <authorList>
            <person name="Krivoruchko A."/>
        </authorList>
    </citation>
    <scope>NUCLEOTIDE SEQUENCE [LARGE SCALE GENOMIC DNA]</scope>
    <source>
        <strain evidence="24 25">IEGM 1203</strain>
    </source>
</reference>
<feature type="compositionally biased region" description="Basic and acidic residues" evidence="22">
    <location>
        <begin position="441"/>
        <end position="493"/>
    </location>
</feature>
<organism evidence="24 25">
    <name type="scientific">Rhodococcus globerulus</name>
    <dbReference type="NCBI Taxonomy" id="33008"/>
    <lineage>
        <taxon>Bacteria</taxon>
        <taxon>Bacillati</taxon>
        <taxon>Actinomycetota</taxon>
        <taxon>Actinomycetes</taxon>
        <taxon>Mycobacteriales</taxon>
        <taxon>Nocardiaceae</taxon>
        <taxon>Rhodococcus</taxon>
    </lineage>
</organism>
<dbReference type="EC" id="2.4.99.28" evidence="19"/>
<feature type="region of interest" description="Disordered" evidence="22">
    <location>
        <begin position="1"/>
        <end position="31"/>
    </location>
</feature>
<evidence type="ECO:0000256" key="16">
    <source>
        <dbReference type="ARBA" id="ARBA00038053"/>
    </source>
</evidence>
<dbReference type="Proteomes" id="UP001185927">
    <property type="component" value="Unassembled WGS sequence"/>
</dbReference>
<dbReference type="PROSITE" id="PS00428">
    <property type="entry name" value="FTSW_RODA_SPOVE"/>
    <property type="match status" value="1"/>
</dbReference>
<keyword evidence="7 23" id="KW-0812">Transmembrane</keyword>
<evidence type="ECO:0000256" key="5">
    <source>
        <dbReference type="ARBA" id="ARBA00022676"/>
    </source>
</evidence>
<dbReference type="EMBL" id="JAWLKB010000002">
    <property type="protein sequence ID" value="MDV6265853.1"/>
    <property type="molecule type" value="Genomic_DNA"/>
</dbReference>
<accession>A0ABU4BP64</accession>
<dbReference type="InterPro" id="IPR013437">
    <property type="entry name" value="FtsW"/>
</dbReference>
<evidence type="ECO:0000256" key="21">
    <source>
        <dbReference type="ARBA" id="ARBA00049966"/>
    </source>
</evidence>
<evidence type="ECO:0000256" key="4">
    <source>
        <dbReference type="ARBA" id="ARBA00022618"/>
    </source>
</evidence>
<evidence type="ECO:0000256" key="11">
    <source>
        <dbReference type="ARBA" id="ARBA00023136"/>
    </source>
</evidence>
<keyword evidence="8" id="KW-0133">Cell shape</keyword>
<evidence type="ECO:0000256" key="3">
    <source>
        <dbReference type="ARBA" id="ARBA00022475"/>
    </source>
</evidence>